<gene>
    <name evidence="2" type="ORF">GMB86_11855</name>
</gene>
<evidence type="ECO:0000259" key="1">
    <source>
        <dbReference type="PROSITE" id="PS50017"/>
    </source>
</evidence>
<dbReference type="RefSeq" id="WP_155220222.1">
    <property type="nucleotide sequence ID" value="NZ_WNHB01000019.1"/>
</dbReference>
<accession>A0A6N8CRM3</accession>
<dbReference type="AlphaFoldDB" id="A0A6N8CRM3"/>
<dbReference type="OrthoDB" id="2974779at2"/>
<proteinExistence type="predicted"/>
<keyword evidence="3" id="KW-1185">Reference proteome</keyword>
<feature type="domain" description="Death" evidence="1">
    <location>
        <begin position="232"/>
        <end position="265"/>
    </location>
</feature>
<evidence type="ECO:0000313" key="3">
    <source>
        <dbReference type="Proteomes" id="UP000440978"/>
    </source>
</evidence>
<evidence type="ECO:0000313" key="2">
    <source>
        <dbReference type="EMBL" id="MTT32701.1"/>
    </source>
</evidence>
<name>A0A6N8CRM3_9BACI</name>
<reference evidence="2 3" key="1">
    <citation type="submission" date="2019-11" db="EMBL/GenBank/DDBJ databases">
        <title>Terrilactibacillus tamarindus sp. nov. BCM23-1 isolated from bark of Tamarindus indica.</title>
        <authorList>
            <person name="Kingkaew E."/>
            <person name="Tanasupawat S."/>
        </authorList>
    </citation>
    <scope>NUCLEOTIDE SEQUENCE [LARGE SCALE GENOMIC DNA]</scope>
    <source>
        <strain evidence="2 3">BCM23-1</strain>
    </source>
</reference>
<dbReference type="PROSITE" id="PS50017">
    <property type="entry name" value="DEATH_DOMAIN"/>
    <property type="match status" value="1"/>
</dbReference>
<dbReference type="InterPro" id="IPR000488">
    <property type="entry name" value="Death_dom"/>
</dbReference>
<sequence>MVEKQNSVNFKEIIQQMGNGENEAFSLLYVYHDKPVKFVQRDYYTNEVQGNSYLQRDFEFTVAAVNRKYHYCLKYFKTKLDRQDINELFINGLYEFVSIQIDNNELEDKTNGQLLKWFNIFIEKYILKHIENIYGKVKKNKETGELTKEITLMSDALSYKQYEYDGIEPYGCYSKKSFEEWVKEEYSIGFGKFIEQVIDDKEIKELLTPLQYKVYCKLVDKYSIDNQKQYGYSHIARELGISESRVRQIENEDIATKIHKLYDLWKATKCPKDTPLSHEIRDFFKMYNNMIEYSDDLDLKFNMIISWLKMMISKIKEQNSFEWFQKNKPEKGLNIIDLISDNSEFSEIIHNLNNKLHSKTYIKLIKILNDEEIEIRKETKETIVKKVEGILFTYLQTLDKDVKRVKKYVATYSKNQKSIDYSNKKDLAPQHFNKKNTI</sequence>
<dbReference type="EMBL" id="WNHB01000019">
    <property type="protein sequence ID" value="MTT32701.1"/>
    <property type="molecule type" value="Genomic_DNA"/>
</dbReference>
<protein>
    <recommendedName>
        <fullName evidence="1">Death domain-containing protein</fullName>
    </recommendedName>
</protein>
<dbReference type="Proteomes" id="UP000440978">
    <property type="component" value="Unassembled WGS sequence"/>
</dbReference>
<dbReference type="GO" id="GO:0007165">
    <property type="term" value="P:signal transduction"/>
    <property type="evidence" value="ECO:0007669"/>
    <property type="project" value="InterPro"/>
</dbReference>
<organism evidence="2 3">
    <name type="scientific">Terrilactibacillus tamarindi</name>
    <dbReference type="NCBI Taxonomy" id="2599694"/>
    <lineage>
        <taxon>Bacteria</taxon>
        <taxon>Bacillati</taxon>
        <taxon>Bacillota</taxon>
        <taxon>Bacilli</taxon>
        <taxon>Bacillales</taxon>
        <taxon>Bacillaceae</taxon>
        <taxon>Terrilactibacillus</taxon>
    </lineage>
</organism>
<comment type="caution">
    <text evidence="2">The sequence shown here is derived from an EMBL/GenBank/DDBJ whole genome shotgun (WGS) entry which is preliminary data.</text>
</comment>